<name>A0A2N5PMK5_MEDGN</name>
<dbReference type="EMBL" id="NIHS01000021">
    <property type="protein sequence ID" value="PLT71627.1"/>
    <property type="molecule type" value="Genomic_DNA"/>
</dbReference>
<evidence type="ECO:0000313" key="3">
    <source>
        <dbReference type="EMBL" id="PLT56190.1"/>
    </source>
</evidence>
<evidence type="ECO:0000313" key="4">
    <source>
        <dbReference type="EMBL" id="PLT71627.1"/>
    </source>
</evidence>
<dbReference type="EMBL" id="NIHW01000021">
    <property type="protein sequence ID" value="PLT86001.1"/>
    <property type="molecule type" value="Genomic_DNA"/>
</dbReference>
<dbReference type="Pfam" id="PF00381">
    <property type="entry name" value="PTS-HPr"/>
    <property type="match status" value="1"/>
</dbReference>
<proteinExistence type="predicted"/>
<comment type="caution">
    <text evidence="5">The sequence shown here is derived from an EMBL/GenBank/DDBJ whole genome shotgun (WGS) entry which is preliminary data.</text>
</comment>
<evidence type="ECO:0000313" key="9">
    <source>
        <dbReference type="Proteomes" id="UP000234891"/>
    </source>
</evidence>
<dbReference type="InterPro" id="IPR000032">
    <property type="entry name" value="HPr-like"/>
</dbReference>
<organism evidence="5 10">
    <name type="scientific">Mediterraneibacter gnavus</name>
    <name type="common">Ruminococcus gnavus</name>
    <dbReference type="NCBI Taxonomy" id="33038"/>
    <lineage>
        <taxon>Bacteria</taxon>
        <taxon>Bacillati</taxon>
        <taxon>Bacillota</taxon>
        <taxon>Clostridia</taxon>
        <taxon>Lachnospirales</taxon>
        <taxon>Lachnospiraceae</taxon>
        <taxon>Mediterraneibacter</taxon>
    </lineage>
</organism>
<dbReference type="EMBL" id="JAAIRV010000026">
    <property type="protein sequence ID" value="NSI59193.1"/>
    <property type="molecule type" value="Genomic_DNA"/>
</dbReference>
<evidence type="ECO:0000313" key="8">
    <source>
        <dbReference type="Proteomes" id="UP000234849"/>
    </source>
</evidence>
<protein>
    <submittedName>
        <fullName evidence="2">HPr family phosphocarrier protein</fullName>
    </submittedName>
</protein>
<dbReference type="EMBL" id="NIHT01000006">
    <property type="protein sequence ID" value="PLT76383.1"/>
    <property type="molecule type" value="Genomic_DNA"/>
</dbReference>
<reference evidence="2" key="3">
    <citation type="submission" date="2020-02" db="EMBL/GenBank/DDBJ databases">
        <authorList>
            <person name="Littmann E."/>
            <person name="Sorbara M."/>
        </authorList>
    </citation>
    <scope>NUCLEOTIDE SEQUENCE</scope>
    <source>
        <strain evidence="2">MSK.15.32</strain>
    </source>
</reference>
<dbReference type="AlphaFoldDB" id="A0A2N5PMK5"/>
<dbReference type="SUPFAM" id="SSF55594">
    <property type="entry name" value="HPr-like"/>
    <property type="match status" value="1"/>
</dbReference>
<reference evidence="2" key="2">
    <citation type="journal article" date="2020" name="Cell Host Microbe">
        <title>Functional and Genomic Variation between Human-Derived Isolates of Lachnospiraceae Reveals Inter- and Intra-Species Diversity.</title>
        <authorList>
            <person name="Sorbara M.T."/>
            <person name="Littmann E.R."/>
            <person name="Fontana E."/>
            <person name="Moody T.U."/>
            <person name="Kohout C.E."/>
            <person name="Gjonbalaj M."/>
            <person name="Eaton V."/>
            <person name="Seok R."/>
            <person name="Leiner I.M."/>
            <person name="Pamer E.G."/>
        </authorList>
    </citation>
    <scope>NUCLEOTIDE SEQUENCE</scope>
    <source>
        <strain evidence="2">MSK.15.32</strain>
    </source>
</reference>
<feature type="domain" description="HPr" evidence="1">
    <location>
        <begin position="30"/>
        <end position="84"/>
    </location>
</feature>
<evidence type="ECO:0000313" key="5">
    <source>
        <dbReference type="EMBL" id="PLT76383.1"/>
    </source>
</evidence>
<dbReference type="Gene3D" id="3.30.1340.10">
    <property type="entry name" value="HPr-like"/>
    <property type="match status" value="1"/>
</dbReference>
<dbReference type="InterPro" id="IPR035895">
    <property type="entry name" value="HPr-like_sf"/>
</dbReference>
<accession>A0A2N5PMK5</accession>
<sequence>MKIWEEYTMPEAVAEELCVKFRNIDEIQGFAKAVNQFDGDVDLKQGRITIDAKSLLGICSMNIEEEMELQVFNGDAEELKELIKKFLV</sequence>
<dbReference type="Proteomes" id="UP000234849">
    <property type="component" value="Unassembled WGS sequence"/>
</dbReference>
<evidence type="ECO:0000313" key="7">
    <source>
        <dbReference type="Proteomes" id="UP000234840"/>
    </source>
</evidence>
<evidence type="ECO:0000259" key="1">
    <source>
        <dbReference type="Pfam" id="PF00381"/>
    </source>
</evidence>
<evidence type="ECO:0000313" key="6">
    <source>
        <dbReference type="EMBL" id="PLT86001.1"/>
    </source>
</evidence>
<dbReference type="Proteomes" id="UP001296580">
    <property type="component" value="Unassembled WGS sequence"/>
</dbReference>
<evidence type="ECO:0000313" key="2">
    <source>
        <dbReference type="EMBL" id="NSI59193.1"/>
    </source>
</evidence>
<evidence type="ECO:0000313" key="10">
    <source>
        <dbReference type="Proteomes" id="UP000235093"/>
    </source>
</evidence>
<gene>
    <name evidence="3" type="ORF">CDL18_05830</name>
    <name evidence="6" type="ORF">CDL20_09025</name>
    <name evidence="5" type="ORF">CDL23_05040</name>
    <name evidence="4" type="ORF">CDL26_11410</name>
    <name evidence="2" type="ORF">G4993_12405</name>
</gene>
<reference evidence="7 8" key="1">
    <citation type="journal article" date="2017" name="Genome Med.">
        <title>A novel Ruminococcus gnavus clade enriched in inflammatory bowel disease patients.</title>
        <authorList>
            <person name="Hall A.B."/>
            <person name="Yassour M."/>
            <person name="Sauk J."/>
            <person name="Garner A."/>
            <person name="Jiang X."/>
            <person name="Arthur T."/>
            <person name="Lagoudas G.K."/>
            <person name="Vatanen T."/>
            <person name="Fornelos N."/>
            <person name="Wilson R."/>
            <person name="Bertha M."/>
            <person name="Cohen M."/>
            <person name="Garber J."/>
            <person name="Khalili H."/>
            <person name="Gevers D."/>
            <person name="Ananthakrishnan A.N."/>
            <person name="Kugathasan S."/>
            <person name="Lander E.S."/>
            <person name="Blainey P."/>
            <person name="Vlamakis H."/>
            <person name="Xavier R.J."/>
            <person name="Huttenhower C."/>
        </authorList>
    </citation>
    <scope>NUCLEOTIDE SEQUENCE [LARGE SCALE GENOMIC DNA]</scope>
    <source>
        <strain evidence="3 8">RJX1118</strain>
        <strain evidence="4 9">RJX1124</strain>
        <strain evidence="5 10">RJX1125</strain>
        <strain evidence="6 7">RJX1128</strain>
    </source>
</reference>
<dbReference type="Proteomes" id="UP000235093">
    <property type="component" value="Unassembled WGS sequence"/>
</dbReference>
<dbReference type="Proteomes" id="UP000234840">
    <property type="component" value="Unassembled WGS sequence"/>
</dbReference>
<dbReference type="EMBL" id="NIHM01000006">
    <property type="protein sequence ID" value="PLT56190.1"/>
    <property type="molecule type" value="Genomic_DNA"/>
</dbReference>
<dbReference type="Proteomes" id="UP000234891">
    <property type="component" value="Unassembled WGS sequence"/>
</dbReference>